<keyword evidence="1" id="KW-0472">Membrane</keyword>
<proteinExistence type="predicted"/>
<dbReference type="Proteomes" id="UP000248925">
    <property type="component" value="Unassembled WGS sequence"/>
</dbReference>
<comment type="caution">
    <text evidence="2">The sequence shown here is derived from an EMBL/GenBank/DDBJ whole genome shotgun (WGS) entry which is preliminary data.</text>
</comment>
<name>A0A2W4CDC0_9HYPH</name>
<reference evidence="2 3" key="1">
    <citation type="journal article" date="2018" name="Sci. Rep.">
        <title>Rhizobium tumorigenes sp. nov., a novel plant tumorigenic bacterium isolated from cane gall tumors on thornless blackberry.</title>
        <authorList>
            <person name="Kuzmanovi N."/>
            <person name="Smalla K."/>
            <person name="Gronow S."/>
            <person name="PuBawska J."/>
        </authorList>
    </citation>
    <scope>NUCLEOTIDE SEQUENCE [LARGE SCALE GENOMIC DNA]</scope>
    <source>
        <strain evidence="2 3">CCBAU 85046</strain>
    </source>
</reference>
<dbReference type="RefSeq" id="WP_111162099.1">
    <property type="nucleotide sequence ID" value="NZ_PCDP01000040.1"/>
</dbReference>
<evidence type="ECO:0000313" key="3">
    <source>
        <dbReference type="Proteomes" id="UP000248925"/>
    </source>
</evidence>
<protein>
    <submittedName>
        <fullName evidence="2">Uncharacterized protein</fullName>
    </submittedName>
</protein>
<evidence type="ECO:0000313" key="2">
    <source>
        <dbReference type="EMBL" id="PZM11162.1"/>
    </source>
</evidence>
<sequence length="96" mass="10488">MQSEDFFTDEQVRDLFMKGLEWIGRIVRGISYFVIALLLIRINSYGLPNATYLAIAIGLLGSGSSSARVAQLSIAILLLMAVLPLNMIGAVKVAMR</sequence>
<organism evidence="2 3">
    <name type="scientific">Rhizobium tubonense</name>
    <dbReference type="NCBI Taxonomy" id="484088"/>
    <lineage>
        <taxon>Bacteria</taxon>
        <taxon>Pseudomonadati</taxon>
        <taxon>Pseudomonadota</taxon>
        <taxon>Alphaproteobacteria</taxon>
        <taxon>Hyphomicrobiales</taxon>
        <taxon>Rhizobiaceae</taxon>
        <taxon>Rhizobium/Agrobacterium group</taxon>
        <taxon>Rhizobium</taxon>
    </lineage>
</organism>
<dbReference type="AlphaFoldDB" id="A0A2W4CDC0"/>
<gene>
    <name evidence="2" type="ORF">CPY51_20480</name>
</gene>
<accession>A0A2W4CDC0</accession>
<keyword evidence="1" id="KW-0812">Transmembrane</keyword>
<keyword evidence="3" id="KW-1185">Reference proteome</keyword>
<dbReference type="EMBL" id="PCDP01000040">
    <property type="protein sequence ID" value="PZM11162.1"/>
    <property type="molecule type" value="Genomic_DNA"/>
</dbReference>
<feature type="transmembrane region" description="Helical" evidence="1">
    <location>
        <begin position="76"/>
        <end position="95"/>
    </location>
</feature>
<evidence type="ECO:0000256" key="1">
    <source>
        <dbReference type="SAM" id="Phobius"/>
    </source>
</evidence>
<dbReference type="OrthoDB" id="8400959at2"/>
<keyword evidence="1" id="KW-1133">Transmembrane helix</keyword>